<keyword evidence="1" id="KW-0812">Transmembrane</keyword>
<accession>A0A1C0ZYA9</accession>
<name>A0A1C0ZYA9_9BACL</name>
<sequence>MSETDKWSGVAQYASLMNMVNIAVYVLCIGLAWWALQAFRFDILLRKPKGAQAIMLQILLSIGLGQLVAGFFIQYLGLSMSFSKMF</sequence>
<dbReference type="STRING" id="512399.A8709_20450"/>
<dbReference type="Pfam" id="PF06612">
    <property type="entry name" value="DUF1146"/>
    <property type="match status" value="1"/>
</dbReference>
<evidence type="ECO:0008006" key="4">
    <source>
        <dbReference type="Google" id="ProtNLM"/>
    </source>
</evidence>
<proteinExistence type="predicted"/>
<dbReference type="InterPro" id="IPR009526">
    <property type="entry name" value="DUF1146"/>
</dbReference>
<feature type="transmembrane region" description="Helical" evidence="1">
    <location>
        <begin position="20"/>
        <end position="41"/>
    </location>
</feature>
<evidence type="ECO:0000256" key="1">
    <source>
        <dbReference type="SAM" id="Phobius"/>
    </source>
</evidence>
<dbReference type="Proteomes" id="UP000093309">
    <property type="component" value="Unassembled WGS sequence"/>
</dbReference>
<dbReference type="RefSeq" id="WP_065854509.1">
    <property type="nucleotide sequence ID" value="NZ_LYPC01000025.1"/>
</dbReference>
<protein>
    <recommendedName>
        <fullName evidence="4">DUF1146 domain-containing protein</fullName>
    </recommendedName>
</protein>
<dbReference type="AlphaFoldDB" id="A0A1C0ZYA9"/>
<dbReference type="EMBL" id="LYPC01000025">
    <property type="protein sequence ID" value="OCT13120.1"/>
    <property type="molecule type" value="Genomic_DNA"/>
</dbReference>
<keyword evidence="3" id="KW-1185">Reference proteome</keyword>
<organism evidence="2 3">
    <name type="scientific">Paenibacillus pectinilyticus</name>
    <dbReference type="NCBI Taxonomy" id="512399"/>
    <lineage>
        <taxon>Bacteria</taxon>
        <taxon>Bacillati</taxon>
        <taxon>Bacillota</taxon>
        <taxon>Bacilli</taxon>
        <taxon>Bacillales</taxon>
        <taxon>Paenibacillaceae</taxon>
        <taxon>Paenibacillus</taxon>
    </lineage>
</organism>
<evidence type="ECO:0000313" key="2">
    <source>
        <dbReference type="EMBL" id="OCT13120.1"/>
    </source>
</evidence>
<gene>
    <name evidence="2" type="ORF">A8709_20450</name>
</gene>
<evidence type="ECO:0000313" key="3">
    <source>
        <dbReference type="Proteomes" id="UP000093309"/>
    </source>
</evidence>
<keyword evidence="1" id="KW-1133">Transmembrane helix</keyword>
<reference evidence="3" key="1">
    <citation type="submission" date="2016-05" db="EMBL/GenBank/DDBJ databases">
        <title>Paenibacillus oryzae. sp. nov., isolated from the rice root.</title>
        <authorList>
            <person name="Zhang J."/>
            <person name="Zhang X."/>
        </authorList>
    </citation>
    <scope>NUCLEOTIDE SEQUENCE [LARGE SCALE GENOMIC DNA]</scope>
    <source>
        <strain evidence="3">KCTC13222</strain>
    </source>
</reference>
<keyword evidence="1" id="KW-0472">Membrane</keyword>
<comment type="caution">
    <text evidence="2">The sequence shown here is derived from an EMBL/GenBank/DDBJ whole genome shotgun (WGS) entry which is preliminary data.</text>
</comment>
<feature type="transmembrane region" description="Helical" evidence="1">
    <location>
        <begin position="53"/>
        <end position="76"/>
    </location>
</feature>